<accession>A0ABW0R9M2</accession>
<sequence length="369" mass="43390">MDKLSVFISSVAQDSLTTLRMRTKQLLDNLGHEGIIFEESIMFTELDSVKTCLEYVKDSDMLILFIDTKAGSMISSEGKSVTHLEFLTAHEEGKKVLVYVNRQVVDEFFKLKNKLDEVNDLYFNNYRQFVNVVDTFETTYISDSYVLVLLYDLYQKGYYLNSFELGIDLDDQIKQHLSSIMKKSLRYLSIEKDIQRAMYHFSIYRDFYENSLRLVELIRNGKIVDARLLLSRLQNQMDRIVVEKKSKYQNEKITVLNPATAITLYSMESDEMVLVEYSGDVTAENIPLDNRDSYVVITATNPEYEEALFYNYDKNLFYFLFKVNTYVFCVHYPNDGEIIKEEYHDFVFNAILESKGYRYCFFLKKLMEG</sequence>
<feature type="domain" description="DUF4062" evidence="1">
    <location>
        <begin position="6"/>
        <end position="89"/>
    </location>
</feature>
<keyword evidence="3" id="KW-1185">Reference proteome</keyword>
<reference evidence="3" key="1">
    <citation type="journal article" date="2019" name="Int. J. Syst. Evol. Microbiol.">
        <title>The Global Catalogue of Microorganisms (GCM) 10K type strain sequencing project: providing services to taxonomists for standard genome sequencing and annotation.</title>
        <authorList>
            <consortium name="The Broad Institute Genomics Platform"/>
            <consortium name="The Broad Institute Genome Sequencing Center for Infectious Disease"/>
            <person name="Wu L."/>
            <person name="Ma J."/>
        </authorList>
    </citation>
    <scope>NUCLEOTIDE SEQUENCE [LARGE SCALE GENOMIC DNA]</scope>
    <source>
        <strain evidence="3">CCUG 56331</strain>
    </source>
</reference>
<evidence type="ECO:0000313" key="2">
    <source>
        <dbReference type="EMBL" id="MFC5541469.1"/>
    </source>
</evidence>
<organism evidence="2 3">
    <name type="scientific">Ureibacillus suwonensis</name>
    <dbReference type="NCBI Taxonomy" id="313007"/>
    <lineage>
        <taxon>Bacteria</taxon>
        <taxon>Bacillati</taxon>
        <taxon>Bacillota</taxon>
        <taxon>Bacilli</taxon>
        <taxon>Bacillales</taxon>
        <taxon>Caryophanaceae</taxon>
        <taxon>Ureibacillus</taxon>
    </lineage>
</organism>
<evidence type="ECO:0000313" key="3">
    <source>
        <dbReference type="Proteomes" id="UP001595978"/>
    </source>
</evidence>
<dbReference type="RefSeq" id="WP_390309149.1">
    <property type="nucleotide sequence ID" value="NZ_JBHSNQ010000055.1"/>
</dbReference>
<dbReference type="Proteomes" id="UP001595978">
    <property type="component" value="Unassembled WGS sequence"/>
</dbReference>
<comment type="caution">
    <text evidence="2">The sequence shown here is derived from an EMBL/GenBank/DDBJ whole genome shotgun (WGS) entry which is preliminary data.</text>
</comment>
<dbReference type="InterPro" id="IPR025139">
    <property type="entry name" value="DUF4062"/>
</dbReference>
<gene>
    <name evidence="2" type="ORF">ACFPOH_06710</name>
</gene>
<proteinExistence type="predicted"/>
<evidence type="ECO:0000259" key="1">
    <source>
        <dbReference type="Pfam" id="PF13271"/>
    </source>
</evidence>
<dbReference type="EMBL" id="JBHSNQ010000055">
    <property type="protein sequence ID" value="MFC5541469.1"/>
    <property type="molecule type" value="Genomic_DNA"/>
</dbReference>
<name>A0ABW0R9M2_9BACL</name>
<protein>
    <submittedName>
        <fullName evidence="2">DUF4062 domain-containing protein</fullName>
    </submittedName>
</protein>
<dbReference type="Pfam" id="PF13271">
    <property type="entry name" value="DUF4062"/>
    <property type="match status" value="1"/>
</dbReference>